<dbReference type="Pfam" id="PF12860">
    <property type="entry name" value="PAS_7"/>
    <property type="match status" value="1"/>
</dbReference>
<keyword evidence="12" id="KW-0902">Two-component regulatory system</keyword>
<dbReference type="RefSeq" id="WP_263951852.1">
    <property type="nucleotide sequence ID" value="NZ_JAOYFC010000001.1"/>
</dbReference>
<keyword evidence="8" id="KW-0547">Nucleotide-binding</keyword>
<evidence type="ECO:0000256" key="14">
    <source>
        <dbReference type="PROSITE-ProRule" id="PRU00169"/>
    </source>
</evidence>
<gene>
    <name evidence="18" type="ORF">OH136_00520</name>
</gene>
<evidence type="ECO:0000313" key="19">
    <source>
        <dbReference type="Proteomes" id="UP001208041"/>
    </source>
</evidence>
<reference evidence="18" key="1">
    <citation type="submission" date="2022-10" db="EMBL/GenBank/DDBJ databases">
        <authorList>
            <person name="Yue Y."/>
        </authorList>
    </citation>
    <scope>NUCLEOTIDE SEQUENCE</scope>
    <source>
        <strain evidence="18">Z654</strain>
    </source>
</reference>
<dbReference type="FunFam" id="1.10.287.130:FF:000003">
    <property type="entry name" value="Histidine kinase"/>
    <property type="match status" value="1"/>
</dbReference>
<feature type="coiled-coil region" evidence="15">
    <location>
        <begin position="204"/>
        <end position="231"/>
    </location>
</feature>
<dbReference type="Pfam" id="PF00512">
    <property type="entry name" value="HisKA"/>
    <property type="match status" value="1"/>
</dbReference>
<evidence type="ECO:0000256" key="10">
    <source>
        <dbReference type="ARBA" id="ARBA00022840"/>
    </source>
</evidence>
<dbReference type="GO" id="GO:0000155">
    <property type="term" value="F:phosphorelay sensor kinase activity"/>
    <property type="evidence" value="ECO:0007669"/>
    <property type="project" value="InterPro"/>
</dbReference>
<dbReference type="GO" id="GO:0005524">
    <property type="term" value="F:ATP binding"/>
    <property type="evidence" value="ECO:0007669"/>
    <property type="project" value="UniProtKB-KW"/>
</dbReference>
<evidence type="ECO:0000256" key="4">
    <source>
        <dbReference type="ARBA" id="ARBA00022475"/>
    </source>
</evidence>
<dbReference type="Pfam" id="PF02518">
    <property type="entry name" value="HATPase_c"/>
    <property type="match status" value="1"/>
</dbReference>
<evidence type="ECO:0000256" key="12">
    <source>
        <dbReference type="ARBA" id="ARBA00023012"/>
    </source>
</evidence>
<keyword evidence="13" id="KW-0472">Membrane</keyword>
<feature type="modified residue" description="4-aspartylphosphate" evidence="14">
    <location>
        <position position="531"/>
    </location>
</feature>
<evidence type="ECO:0000256" key="6">
    <source>
        <dbReference type="ARBA" id="ARBA00022679"/>
    </source>
</evidence>
<comment type="subcellular location">
    <subcellularLocation>
        <location evidence="2">Cell membrane</location>
        <topology evidence="2">Multi-pass membrane protein</topology>
    </subcellularLocation>
</comment>
<evidence type="ECO:0000256" key="1">
    <source>
        <dbReference type="ARBA" id="ARBA00000085"/>
    </source>
</evidence>
<keyword evidence="19" id="KW-1185">Reference proteome</keyword>
<protein>
    <recommendedName>
        <fullName evidence="3">histidine kinase</fullName>
        <ecNumber evidence="3">2.7.13.3</ecNumber>
    </recommendedName>
</protein>
<dbReference type="SMART" id="SM00388">
    <property type="entry name" value="HisKA"/>
    <property type="match status" value="1"/>
</dbReference>
<evidence type="ECO:0000256" key="15">
    <source>
        <dbReference type="SAM" id="Coils"/>
    </source>
</evidence>
<dbReference type="Gene3D" id="1.10.287.130">
    <property type="match status" value="1"/>
</dbReference>
<evidence type="ECO:0000256" key="5">
    <source>
        <dbReference type="ARBA" id="ARBA00022553"/>
    </source>
</evidence>
<evidence type="ECO:0000256" key="9">
    <source>
        <dbReference type="ARBA" id="ARBA00022777"/>
    </source>
</evidence>
<dbReference type="EMBL" id="JAOYFC010000001">
    <property type="protein sequence ID" value="MCV6823022.1"/>
    <property type="molecule type" value="Genomic_DNA"/>
</dbReference>
<dbReference type="PANTHER" id="PTHR45339">
    <property type="entry name" value="HYBRID SIGNAL TRANSDUCTION HISTIDINE KINASE J"/>
    <property type="match status" value="1"/>
</dbReference>
<dbReference type="SUPFAM" id="SSF52172">
    <property type="entry name" value="CheY-like"/>
    <property type="match status" value="1"/>
</dbReference>
<dbReference type="SMART" id="SM00387">
    <property type="entry name" value="HATPase_c"/>
    <property type="match status" value="1"/>
</dbReference>
<organism evidence="18 19">
    <name type="scientific">Halocynthiibacter halioticoli</name>
    <dbReference type="NCBI Taxonomy" id="2986804"/>
    <lineage>
        <taxon>Bacteria</taxon>
        <taxon>Pseudomonadati</taxon>
        <taxon>Pseudomonadota</taxon>
        <taxon>Alphaproteobacteria</taxon>
        <taxon>Rhodobacterales</taxon>
        <taxon>Paracoccaceae</taxon>
        <taxon>Halocynthiibacter</taxon>
    </lineage>
</organism>
<keyword evidence="11" id="KW-1133">Transmembrane helix</keyword>
<dbReference type="CDD" id="cd17546">
    <property type="entry name" value="REC_hyHK_CKI1_RcsC-like"/>
    <property type="match status" value="1"/>
</dbReference>
<keyword evidence="5 14" id="KW-0597">Phosphoprotein</keyword>
<evidence type="ECO:0000256" key="7">
    <source>
        <dbReference type="ARBA" id="ARBA00022692"/>
    </source>
</evidence>
<dbReference type="PROSITE" id="PS50110">
    <property type="entry name" value="RESPONSE_REGULATORY"/>
    <property type="match status" value="1"/>
</dbReference>
<dbReference type="InterPro" id="IPR005467">
    <property type="entry name" value="His_kinase_dom"/>
</dbReference>
<evidence type="ECO:0000313" key="18">
    <source>
        <dbReference type="EMBL" id="MCV6823022.1"/>
    </source>
</evidence>
<comment type="catalytic activity">
    <reaction evidence="1">
        <text>ATP + protein L-histidine = ADP + protein N-phospho-L-histidine.</text>
        <dbReference type="EC" id="2.7.13.3"/>
    </reaction>
</comment>
<dbReference type="FunFam" id="3.30.565.10:FF:000010">
    <property type="entry name" value="Sensor histidine kinase RcsC"/>
    <property type="match status" value="1"/>
</dbReference>
<evidence type="ECO:0000256" key="2">
    <source>
        <dbReference type="ARBA" id="ARBA00004651"/>
    </source>
</evidence>
<dbReference type="SUPFAM" id="SSF47384">
    <property type="entry name" value="Homodimeric domain of signal transducing histidine kinase"/>
    <property type="match status" value="1"/>
</dbReference>
<dbReference type="InterPro" id="IPR004358">
    <property type="entry name" value="Sig_transdc_His_kin-like_C"/>
</dbReference>
<evidence type="ECO:0000256" key="8">
    <source>
        <dbReference type="ARBA" id="ARBA00022741"/>
    </source>
</evidence>
<keyword evidence="4" id="KW-1003">Cell membrane</keyword>
<dbReference type="CDD" id="cd00082">
    <property type="entry name" value="HisKA"/>
    <property type="match status" value="1"/>
</dbReference>
<feature type="coiled-coil region" evidence="15">
    <location>
        <begin position="9"/>
        <end position="89"/>
    </location>
</feature>
<evidence type="ECO:0000259" key="16">
    <source>
        <dbReference type="PROSITE" id="PS50109"/>
    </source>
</evidence>
<evidence type="ECO:0000259" key="17">
    <source>
        <dbReference type="PROSITE" id="PS50110"/>
    </source>
</evidence>
<dbReference type="Gene3D" id="3.30.565.10">
    <property type="entry name" value="Histidine kinase-like ATPase, C-terminal domain"/>
    <property type="match status" value="1"/>
</dbReference>
<comment type="caution">
    <text evidence="18">The sequence shown here is derived from an EMBL/GenBank/DDBJ whole genome shotgun (WGS) entry which is preliminary data.</text>
</comment>
<feature type="domain" description="Histidine kinase" evidence="16">
    <location>
        <begin position="231"/>
        <end position="453"/>
    </location>
</feature>
<dbReference type="CDD" id="cd16922">
    <property type="entry name" value="HATPase_EvgS-ArcB-TorS-like"/>
    <property type="match status" value="1"/>
</dbReference>
<dbReference type="Gene3D" id="3.40.50.2300">
    <property type="match status" value="1"/>
</dbReference>
<keyword evidence="10 18" id="KW-0067">ATP-binding</keyword>
<sequence>MGFDIADKLAQERRARLAAERLLAQKQSELFSANSRLGKHARALSDEIVEKRLEVRSARTQAEQLKGEKSQVLSELRTAENKVQIAERRLWDSIQSIQDGFAVFDSNSRLVAANNAYMATFDGLEEIRVGVEYNRVLQLVAEEGIVDIGNATRAEWCARMLERWHEPEIREETIQLWNGHYIKLIERRAEGGDTVTLALNITATIRYEAELKAAREKAEAANRAKSAFLANMSHEIRTPMNGVIGMADLLQDTDLSEEQKLYIQTIRHSGEALLVIINDILDYSKIEAEKLTLNPEPFSFEAVVNETVTLLSPSAQDKGLELRVENSLPEDAHFVGDPGRLRQVLTNLIGNAVKFTSDGFIRIGVHATPSRNPKKQKVHIEIEDTGIGISKEHAEFIFGEFNQVDGDHNRKFEGTGLGLAITKQLVELMSGKIWVESSEGNGSTFHVVLDLPTSAPRGNAKTEISKTVEVPAKPQIEARRLRVLAAEDNGTNRLVFSKMVRNLDIELEFAVNGREAVEAFSQFKPDLVFMDISMPEVDGKEATRQIREHEKAAGKAPTPIIALTAHALDTDKAEMLAAGLDEYSTKPLRKNEIYNFIEKYAPKDVRPALQNVLSPNADLVS</sequence>
<name>A0AAE3J0M4_9RHOB</name>
<dbReference type="EC" id="2.7.13.3" evidence="3"/>
<keyword evidence="6" id="KW-0808">Transferase</keyword>
<keyword evidence="9" id="KW-0418">Kinase</keyword>
<dbReference type="InterPro" id="IPR011006">
    <property type="entry name" value="CheY-like_superfamily"/>
</dbReference>
<dbReference type="InterPro" id="IPR036890">
    <property type="entry name" value="HATPase_C_sf"/>
</dbReference>
<dbReference type="PANTHER" id="PTHR45339:SF1">
    <property type="entry name" value="HYBRID SIGNAL TRANSDUCTION HISTIDINE KINASE J"/>
    <property type="match status" value="1"/>
</dbReference>
<dbReference type="SUPFAM" id="SSF55874">
    <property type="entry name" value="ATPase domain of HSP90 chaperone/DNA topoisomerase II/histidine kinase"/>
    <property type="match status" value="1"/>
</dbReference>
<dbReference type="InterPro" id="IPR001789">
    <property type="entry name" value="Sig_transdc_resp-reg_receiver"/>
</dbReference>
<keyword evidence="7" id="KW-0812">Transmembrane</keyword>
<dbReference type="InterPro" id="IPR036097">
    <property type="entry name" value="HisK_dim/P_sf"/>
</dbReference>
<dbReference type="InterPro" id="IPR003661">
    <property type="entry name" value="HisK_dim/P_dom"/>
</dbReference>
<dbReference type="PROSITE" id="PS50109">
    <property type="entry name" value="HIS_KIN"/>
    <property type="match status" value="1"/>
</dbReference>
<proteinExistence type="predicted"/>
<dbReference type="AlphaFoldDB" id="A0AAE3J0M4"/>
<evidence type="ECO:0000256" key="11">
    <source>
        <dbReference type="ARBA" id="ARBA00022989"/>
    </source>
</evidence>
<keyword evidence="15" id="KW-0175">Coiled coil</keyword>
<accession>A0AAE3J0M4</accession>
<dbReference type="Proteomes" id="UP001208041">
    <property type="component" value="Unassembled WGS sequence"/>
</dbReference>
<evidence type="ECO:0000256" key="3">
    <source>
        <dbReference type="ARBA" id="ARBA00012438"/>
    </source>
</evidence>
<dbReference type="InterPro" id="IPR003594">
    <property type="entry name" value="HATPase_dom"/>
</dbReference>
<dbReference type="GO" id="GO:0005886">
    <property type="term" value="C:plasma membrane"/>
    <property type="evidence" value="ECO:0007669"/>
    <property type="project" value="UniProtKB-SubCell"/>
</dbReference>
<feature type="domain" description="Response regulatory" evidence="17">
    <location>
        <begin position="482"/>
        <end position="601"/>
    </location>
</feature>
<dbReference type="PRINTS" id="PR00344">
    <property type="entry name" value="BCTRLSENSOR"/>
</dbReference>
<dbReference type="SMART" id="SM00448">
    <property type="entry name" value="REC"/>
    <property type="match status" value="1"/>
</dbReference>
<evidence type="ECO:0000256" key="13">
    <source>
        <dbReference type="ARBA" id="ARBA00023136"/>
    </source>
</evidence>
<dbReference type="Pfam" id="PF00072">
    <property type="entry name" value="Response_reg"/>
    <property type="match status" value="1"/>
</dbReference>